<dbReference type="InterPro" id="IPR001638">
    <property type="entry name" value="Solute-binding_3/MltF_N"/>
</dbReference>
<dbReference type="Proteomes" id="UP000248257">
    <property type="component" value="Unassembled WGS sequence"/>
</dbReference>
<accession>A0A318PIM4</accession>
<protein>
    <submittedName>
        <fullName evidence="4">Amino acid ABC transporter</fullName>
    </submittedName>
</protein>
<evidence type="ECO:0000313" key="5">
    <source>
        <dbReference type="Proteomes" id="UP000248257"/>
    </source>
</evidence>
<dbReference type="RefSeq" id="WP_082770796.1">
    <property type="nucleotide sequence ID" value="NZ_CBCRXN010000015.1"/>
</dbReference>
<sequence>MTRHAGSRFLLCACVAVMGMAWGARAPRAATPCVPIANLSTPGTLTMATNPSLPPLQYVSVDGKLHGMRIELGHEIASRLCLKAHIIPSSFAALILGLMEQRWDMIDTGMFYTHERSQMMELIPYEQQAISITLRANMDKPVHAIEDLAGMSVGVEMGGFEEQRARQIDRTLHARGLAGLQIHAFDNFAIAFVALRAGQVDAVVSIDVVAHRFADDATLRIGLMHLFPTPVALAVRDRQLALRIAQVMNDMREDGSLNRLFQAHDVIALPGPITVYGPETGDANP</sequence>
<evidence type="ECO:0000259" key="3">
    <source>
        <dbReference type="SMART" id="SM00062"/>
    </source>
</evidence>
<dbReference type="AlphaFoldDB" id="A0A318PIM4"/>
<name>A0A318PIM4_KOMXY</name>
<dbReference type="EMBL" id="NKUC01000017">
    <property type="protein sequence ID" value="PYD56732.1"/>
    <property type="molecule type" value="Genomic_DNA"/>
</dbReference>
<comment type="caution">
    <text evidence="4">The sequence shown here is derived from an EMBL/GenBank/DDBJ whole genome shotgun (WGS) entry which is preliminary data.</text>
</comment>
<keyword evidence="5" id="KW-1185">Reference proteome</keyword>
<feature type="domain" description="Solute-binding protein family 3/N-terminal" evidence="3">
    <location>
        <begin position="44"/>
        <end position="268"/>
    </location>
</feature>
<dbReference type="STRING" id="1220579.GCA_001571345_01868"/>
<dbReference type="Pfam" id="PF00497">
    <property type="entry name" value="SBP_bac_3"/>
    <property type="match status" value="1"/>
</dbReference>
<evidence type="ECO:0000256" key="1">
    <source>
        <dbReference type="ARBA" id="ARBA00022729"/>
    </source>
</evidence>
<dbReference type="SMART" id="SM00062">
    <property type="entry name" value="PBPb"/>
    <property type="match status" value="1"/>
</dbReference>
<organism evidence="4 5">
    <name type="scientific">Komagataeibacter xylinus</name>
    <name type="common">Gluconacetobacter xylinus</name>
    <dbReference type="NCBI Taxonomy" id="28448"/>
    <lineage>
        <taxon>Bacteria</taxon>
        <taxon>Pseudomonadati</taxon>
        <taxon>Pseudomonadota</taxon>
        <taxon>Alphaproteobacteria</taxon>
        <taxon>Acetobacterales</taxon>
        <taxon>Acetobacteraceae</taxon>
        <taxon>Komagataeibacter</taxon>
    </lineage>
</organism>
<evidence type="ECO:0000256" key="2">
    <source>
        <dbReference type="SAM" id="SignalP"/>
    </source>
</evidence>
<gene>
    <name evidence="4" type="ORF">CFR75_09325</name>
</gene>
<dbReference type="OrthoDB" id="9768183at2"/>
<evidence type="ECO:0000313" key="4">
    <source>
        <dbReference type="EMBL" id="PYD56732.1"/>
    </source>
</evidence>
<dbReference type="PANTHER" id="PTHR35936">
    <property type="entry name" value="MEMBRANE-BOUND LYTIC MUREIN TRANSGLYCOSYLASE F"/>
    <property type="match status" value="1"/>
</dbReference>
<dbReference type="PANTHER" id="PTHR35936:SF17">
    <property type="entry name" value="ARGININE-BINDING EXTRACELLULAR PROTEIN ARTP"/>
    <property type="match status" value="1"/>
</dbReference>
<feature type="signal peptide" evidence="2">
    <location>
        <begin position="1"/>
        <end position="26"/>
    </location>
</feature>
<dbReference type="Gene3D" id="3.40.190.10">
    <property type="entry name" value="Periplasmic binding protein-like II"/>
    <property type="match status" value="2"/>
</dbReference>
<proteinExistence type="predicted"/>
<feature type="chain" id="PRO_5016371043" evidence="2">
    <location>
        <begin position="27"/>
        <end position="285"/>
    </location>
</feature>
<keyword evidence="1 2" id="KW-0732">Signal</keyword>
<reference evidence="4 5" key="1">
    <citation type="submission" date="2017-07" db="EMBL/GenBank/DDBJ databases">
        <title>A draft genome sequence of Komagataeibacter xylinus LMG 1515.</title>
        <authorList>
            <person name="Skraban J."/>
            <person name="Cleenwerck I."/>
            <person name="Vandamme P."/>
            <person name="Trcek J."/>
        </authorList>
    </citation>
    <scope>NUCLEOTIDE SEQUENCE [LARGE SCALE GENOMIC DNA]</scope>
    <source>
        <strain evidence="4 5">LMG 1515</strain>
    </source>
</reference>
<dbReference type="SUPFAM" id="SSF53850">
    <property type="entry name" value="Periplasmic binding protein-like II"/>
    <property type="match status" value="1"/>
</dbReference>